<feature type="compositionally biased region" description="Polar residues" evidence="1">
    <location>
        <begin position="284"/>
        <end position="294"/>
    </location>
</feature>
<protein>
    <submittedName>
        <fullName evidence="2">Uncharacterized protein</fullName>
    </submittedName>
</protein>
<feature type="compositionally biased region" description="Pro residues" evidence="1">
    <location>
        <begin position="104"/>
        <end position="118"/>
    </location>
</feature>
<sequence length="852" mass="92690">MMDASTLSGLTRVQLQKVAKASWLLTSIQLHGIKANRKTGLIIEDLLDKYPSGVPKTSRKSKRTAPLSAPIHPPSPSGSHTVHLTGPHPLPIEVPHASTSSVMIPPPPSAAPSPPTIPRTPVQPVRLSSPPRTSPQTRTNRKQAHRSTVAQGSPIRAPHYASVSAASTSRRLSNAGERSVGFVSPQPSPEFPHVMRGSSRAHTPVPLNFEQSLKGKGEDENPHASGENAGLAPSTPRMAESPFLGSAQRRKRDLYRSPTPAPTSFRKSLDNRAEDADKERDSDQGSQSPRGYTPNSPPYRPASSGHQSSRGCTPNSPPYCPVSPNLPPRVYSPSSVDSFLRSLNLPHSPLPLPPSAPSAHLPLAPPQPLLPVSGTKTSVVSASQKFVDVATLRHLTGMMQEMADSNQAAVDHLPRVMQEAACLMVEVERYRELLLIARRQRLDLQEWLTKFINDCGEGEVDQKVTEDRRREVHRKDAGATCEIPRPSDQAPSANQRGTEERVAGEGAVHAAQSDSNGAGRPSSNVFGFRGTEAALLPKSPNGSNRDTREVFGGARAAHPFPVDRATVIFGDDDDEEADQDFTAPSQRAPVVGEDGEVPDREDWDPSRRALFFGEYDDEPDRYEDRHSSVDPEEIPEVSTLPTQTPALASPPHSVRAPSHSPLNITFGYYPGSTDNFPLSPPLRRVSSSEREYTPPNFPLIHFGSSFSGSLRDVPQLSPAGVKRKRLAAPSPPSEAGATIAEEEGDEDGFSEHRTSSPVVDFNFNGKRRKLDSTRSGDVGSHRGTASPEVKVKVEHSDDELDRSNVAEMLSFDHDHRIDGYSSDSSRSDTDHDVRRQDWPLPPEAMFFSKLPR</sequence>
<dbReference type="InParanoid" id="W4JN00"/>
<dbReference type="HOGENOM" id="CLU_342569_0_0_1"/>
<feature type="region of interest" description="Disordered" evidence="1">
    <location>
        <begin position="574"/>
        <end position="603"/>
    </location>
</feature>
<dbReference type="GeneID" id="20678052"/>
<reference evidence="2 3" key="1">
    <citation type="journal article" date="2012" name="New Phytol.">
        <title>Insight into trade-off between wood decay and parasitism from the genome of a fungal forest pathogen.</title>
        <authorList>
            <person name="Olson A."/>
            <person name="Aerts A."/>
            <person name="Asiegbu F."/>
            <person name="Belbahri L."/>
            <person name="Bouzid O."/>
            <person name="Broberg A."/>
            <person name="Canback B."/>
            <person name="Coutinho P.M."/>
            <person name="Cullen D."/>
            <person name="Dalman K."/>
            <person name="Deflorio G."/>
            <person name="van Diepen L.T."/>
            <person name="Dunand C."/>
            <person name="Duplessis S."/>
            <person name="Durling M."/>
            <person name="Gonthier P."/>
            <person name="Grimwood J."/>
            <person name="Fossdal C.G."/>
            <person name="Hansson D."/>
            <person name="Henrissat B."/>
            <person name="Hietala A."/>
            <person name="Himmelstrand K."/>
            <person name="Hoffmeister D."/>
            <person name="Hogberg N."/>
            <person name="James T.Y."/>
            <person name="Karlsson M."/>
            <person name="Kohler A."/>
            <person name="Kues U."/>
            <person name="Lee Y.H."/>
            <person name="Lin Y.C."/>
            <person name="Lind M."/>
            <person name="Lindquist E."/>
            <person name="Lombard V."/>
            <person name="Lucas S."/>
            <person name="Lunden K."/>
            <person name="Morin E."/>
            <person name="Murat C."/>
            <person name="Park J."/>
            <person name="Raffaello T."/>
            <person name="Rouze P."/>
            <person name="Salamov A."/>
            <person name="Schmutz J."/>
            <person name="Solheim H."/>
            <person name="Stahlberg J."/>
            <person name="Velez H."/>
            <person name="de Vries R.P."/>
            <person name="Wiebenga A."/>
            <person name="Woodward S."/>
            <person name="Yakovlev I."/>
            <person name="Garbelotto M."/>
            <person name="Martin F."/>
            <person name="Grigoriev I.V."/>
            <person name="Stenlid J."/>
        </authorList>
    </citation>
    <scope>NUCLEOTIDE SEQUENCE [LARGE SCALE GENOMIC DNA]</scope>
    <source>
        <strain evidence="2 3">TC 32-1</strain>
    </source>
</reference>
<feature type="compositionally biased region" description="Polar residues" evidence="1">
    <location>
        <begin position="512"/>
        <end position="525"/>
    </location>
</feature>
<evidence type="ECO:0000256" key="1">
    <source>
        <dbReference type="SAM" id="MobiDB-lite"/>
    </source>
</evidence>
<organism evidence="2 3">
    <name type="scientific">Heterobasidion irregulare (strain TC 32-1)</name>
    <dbReference type="NCBI Taxonomy" id="747525"/>
    <lineage>
        <taxon>Eukaryota</taxon>
        <taxon>Fungi</taxon>
        <taxon>Dikarya</taxon>
        <taxon>Basidiomycota</taxon>
        <taxon>Agaricomycotina</taxon>
        <taxon>Agaricomycetes</taxon>
        <taxon>Russulales</taxon>
        <taxon>Bondarzewiaceae</taxon>
        <taxon>Heterobasidion</taxon>
        <taxon>Heterobasidion annosum species complex</taxon>
    </lineage>
</organism>
<feature type="compositionally biased region" description="Polar residues" evidence="1">
    <location>
        <begin position="304"/>
        <end position="314"/>
    </location>
</feature>
<dbReference type="OrthoDB" id="2756873at2759"/>
<gene>
    <name evidence="2" type="ORF">HETIRDRAFT_482748</name>
</gene>
<feature type="region of interest" description="Disordered" evidence="1">
    <location>
        <begin position="463"/>
        <end position="526"/>
    </location>
</feature>
<evidence type="ECO:0000313" key="2">
    <source>
        <dbReference type="EMBL" id="ETW74937.1"/>
    </source>
</evidence>
<feature type="compositionally biased region" description="Basic and acidic residues" evidence="1">
    <location>
        <begin position="213"/>
        <end position="222"/>
    </location>
</feature>
<feature type="region of interest" description="Disordered" evidence="1">
    <location>
        <begin position="50"/>
        <end position="320"/>
    </location>
</feature>
<feature type="region of interest" description="Disordered" evidence="1">
    <location>
        <begin position="671"/>
        <end position="691"/>
    </location>
</feature>
<dbReference type="KEGG" id="hir:HETIRDRAFT_482748"/>
<feature type="compositionally biased region" description="Basic and acidic residues" evidence="1">
    <location>
        <begin position="267"/>
        <end position="283"/>
    </location>
</feature>
<feature type="compositionally biased region" description="Basic and acidic residues" evidence="1">
    <location>
        <begin position="463"/>
        <end position="477"/>
    </location>
</feature>
<dbReference type="Proteomes" id="UP000030671">
    <property type="component" value="Unassembled WGS sequence"/>
</dbReference>
<feature type="region of interest" description="Disordered" evidence="1">
    <location>
        <begin position="617"/>
        <end position="658"/>
    </location>
</feature>
<dbReference type="EMBL" id="KI925467">
    <property type="protein sequence ID" value="ETW74937.1"/>
    <property type="molecule type" value="Genomic_DNA"/>
</dbReference>
<dbReference type="RefSeq" id="XP_009553398.1">
    <property type="nucleotide sequence ID" value="XM_009555103.1"/>
</dbReference>
<evidence type="ECO:0000313" key="3">
    <source>
        <dbReference type="Proteomes" id="UP000030671"/>
    </source>
</evidence>
<accession>W4JN00</accession>
<proteinExistence type="predicted"/>
<feature type="compositionally biased region" description="Basic and acidic residues" evidence="1">
    <location>
        <begin position="825"/>
        <end position="837"/>
    </location>
</feature>
<feature type="region of interest" description="Disordered" evidence="1">
    <location>
        <begin position="721"/>
        <end position="852"/>
    </location>
</feature>
<name>W4JN00_HETIT</name>
<dbReference type="AlphaFoldDB" id="W4JN00"/>
<keyword evidence="3" id="KW-1185">Reference proteome</keyword>